<dbReference type="EMBL" id="JAJHVV010000007">
    <property type="protein sequence ID" value="MCK6264137.1"/>
    <property type="molecule type" value="Genomic_DNA"/>
</dbReference>
<dbReference type="Pfam" id="PF07859">
    <property type="entry name" value="Abhydrolase_3"/>
    <property type="match status" value="1"/>
</dbReference>
<feature type="domain" description="Alpha/beta hydrolase fold-3" evidence="4">
    <location>
        <begin position="127"/>
        <end position="325"/>
    </location>
</feature>
<gene>
    <name evidence="5" type="ORF">KP803_12730</name>
</gene>
<dbReference type="InterPro" id="IPR029058">
    <property type="entry name" value="AB_hydrolase_fold"/>
</dbReference>
<dbReference type="InterPro" id="IPR013094">
    <property type="entry name" value="AB_hydrolase_3"/>
</dbReference>
<evidence type="ECO:0000313" key="5">
    <source>
        <dbReference type="EMBL" id="MCK6264137.1"/>
    </source>
</evidence>
<protein>
    <submittedName>
        <fullName evidence="5">Alpha/beta hydrolase</fullName>
    </submittedName>
</protein>
<evidence type="ECO:0000313" key="6">
    <source>
        <dbReference type="Proteomes" id="UP001139559"/>
    </source>
</evidence>
<evidence type="ECO:0000256" key="1">
    <source>
        <dbReference type="ARBA" id="ARBA00010515"/>
    </source>
</evidence>
<comment type="caution">
    <text evidence="5">The sequence shown here is derived from an EMBL/GenBank/DDBJ whole genome shotgun (WGS) entry which is preliminary data.</text>
</comment>
<name>A0A9X1XJH2_9VIBR</name>
<feature type="signal peptide" evidence="3">
    <location>
        <begin position="1"/>
        <end position="22"/>
    </location>
</feature>
<dbReference type="PANTHER" id="PTHR48081">
    <property type="entry name" value="AB HYDROLASE SUPERFAMILY PROTEIN C4A8.06C"/>
    <property type="match status" value="1"/>
</dbReference>
<reference evidence="5" key="1">
    <citation type="submission" date="2021-11" db="EMBL/GenBank/DDBJ databases">
        <title>Vibrio ZSDE26 sp. nov. and Vibrio ZSDZ34 sp. nov., isolated from coastal seawater in Qingdao.</title>
        <authorList>
            <person name="Zhang P."/>
        </authorList>
    </citation>
    <scope>NUCLEOTIDE SEQUENCE</scope>
    <source>
        <strain evidence="5">ZSDE26</strain>
    </source>
</reference>
<evidence type="ECO:0000256" key="2">
    <source>
        <dbReference type="ARBA" id="ARBA00022801"/>
    </source>
</evidence>
<evidence type="ECO:0000259" key="4">
    <source>
        <dbReference type="Pfam" id="PF07859"/>
    </source>
</evidence>
<dbReference type="InterPro" id="IPR050300">
    <property type="entry name" value="GDXG_lipolytic_enzyme"/>
</dbReference>
<evidence type="ECO:0000256" key="3">
    <source>
        <dbReference type="SAM" id="SignalP"/>
    </source>
</evidence>
<organism evidence="5 6">
    <name type="scientific">Vibrio amylolyticus</name>
    <dbReference type="NCBI Taxonomy" id="2847292"/>
    <lineage>
        <taxon>Bacteria</taxon>
        <taxon>Pseudomonadati</taxon>
        <taxon>Pseudomonadota</taxon>
        <taxon>Gammaproteobacteria</taxon>
        <taxon>Vibrionales</taxon>
        <taxon>Vibrionaceae</taxon>
        <taxon>Vibrio</taxon>
    </lineage>
</organism>
<dbReference type="RefSeq" id="WP_248009212.1">
    <property type="nucleotide sequence ID" value="NZ_JAJHVV010000007.1"/>
</dbReference>
<keyword evidence="2 5" id="KW-0378">Hydrolase</keyword>
<feature type="chain" id="PRO_5040847278" evidence="3">
    <location>
        <begin position="23"/>
        <end position="354"/>
    </location>
</feature>
<proteinExistence type="inferred from homology"/>
<keyword evidence="3" id="KW-0732">Signal</keyword>
<dbReference type="SUPFAM" id="SSF53474">
    <property type="entry name" value="alpha/beta-Hydrolases"/>
    <property type="match status" value="1"/>
</dbReference>
<sequence>MKTRTLILSVIAASLISTTALANNDKNSLSLSTQPVPLATAVSPEFYDFSNNFPAPNVEALQNNIPATDEEWNEFVKPRDKVASQRALSLAKSLNVSIEQDSIAGVNVYWVTPEVIAPELKDKLYVAVQGGAYMLNSGFASTSEATMIAATMQIPVIAIDYSKAPQFPAPAARNDIIDVWNELIKIRPADSMVMGGTSAGGSLSLAVTQKLNEQLIATPAALYVGTPGVDMTMTGDSRFINEGLDHILGSWRGMSSAMIDAYVGDLELSDPVVSPINGSFEKFPPVYLITGTRDLLLSDTVRLHRELRRTGVTADLNVYEGQSHADYAIALGTPESQEHYQALSEFFYHYLVNE</sequence>
<comment type="similarity">
    <text evidence="1">Belongs to the 'GDXG' lipolytic enzyme family.</text>
</comment>
<dbReference type="Proteomes" id="UP001139559">
    <property type="component" value="Unassembled WGS sequence"/>
</dbReference>
<dbReference type="PANTHER" id="PTHR48081:SF30">
    <property type="entry name" value="ACETYL-HYDROLASE LIPR-RELATED"/>
    <property type="match status" value="1"/>
</dbReference>
<dbReference type="AlphaFoldDB" id="A0A9X1XJH2"/>
<accession>A0A9X1XJH2</accession>
<dbReference type="GO" id="GO:0004806">
    <property type="term" value="F:triacylglycerol lipase activity"/>
    <property type="evidence" value="ECO:0007669"/>
    <property type="project" value="TreeGrafter"/>
</dbReference>
<dbReference type="Gene3D" id="3.40.50.1820">
    <property type="entry name" value="alpha/beta hydrolase"/>
    <property type="match status" value="1"/>
</dbReference>
<keyword evidence="6" id="KW-1185">Reference proteome</keyword>